<comment type="caution">
    <text evidence="3">The sequence shown here is derived from an EMBL/GenBank/DDBJ whole genome shotgun (WGS) entry which is preliminary data.</text>
</comment>
<feature type="compositionally biased region" description="Basic and acidic residues" evidence="2">
    <location>
        <begin position="406"/>
        <end position="435"/>
    </location>
</feature>
<reference evidence="3 4" key="1">
    <citation type="submission" date="2024-01" db="EMBL/GenBank/DDBJ databases">
        <title>Complete genome of Cladobotryum mycophilum ATHUM6906.</title>
        <authorList>
            <person name="Christinaki A.C."/>
            <person name="Myridakis A.I."/>
            <person name="Kouvelis V.N."/>
        </authorList>
    </citation>
    <scope>NUCLEOTIDE SEQUENCE [LARGE SCALE GENOMIC DNA]</scope>
    <source>
        <strain evidence="3 4">ATHUM6906</strain>
    </source>
</reference>
<feature type="compositionally biased region" description="Low complexity" evidence="2">
    <location>
        <begin position="380"/>
        <end position="391"/>
    </location>
</feature>
<evidence type="ECO:0000256" key="2">
    <source>
        <dbReference type="SAM" id="MobiDB-lite"/>
    </source>
</evidence>
<evidence type="ECO:0008006" key="5">
    <source>
        <dbReference type="Google" id="ProtNLM"/>
    </source>
</evidence>
<gene>
    <name evidence="3" type="ORF">PT974_01417</name>
</gene>
<evidence type="ECO:0000313" key="4">
    <source>
        <dbReference type="Proteomes" id="UP001338125"/>
    </source>
</evidence>
<keyword evidence="4" id="KW-1185">Reference proteome</keyword>
<feature type="compositionally biased region" description="Low complexity" evidence="2">
    <location>
        <begin position="459"/>
        <end position="473"/>
    </location>
</feature>
<feature type="region of interest" description="Disordered" evidence="2">
    <location>
        <begin position="338"/>
        <end position="518"/>
    </location>
</feature>
<feature type="coiled-coil region" evidence="1">
    <location>
        <begin position="234"/>
        <end position="291"/>
    </location>
</feature>
<dbReference type="EMBL" id="JAVFKD010000001">
    <property type="protein sequence ID" value="KAK5999030.1"/>
    <property type="molecule type" value="Genomic_DNA"/>
</dbReference>
<name>A0ABR0T4R0_9HYPO</name>
<feature type="compositionally biased region" description="Basic and acidic residues" evidence="2">
    <location>
        <begin position="474"/>
        <end position="483"/>
    </location>
</feature>
<evidence type="ECO:0000313" key="3">
    <source>
        <dbReference type="EMBL" id="KAK5999030.1"/>
    </source>
</evidence>
<protein>
    <recommendedName>
        <fullName evidence="5">Ankyrin 2,3/unc44</fullName>
    </recommendedName>
</protein>
<evidence type="ECO:0000256" key="1">
    <source>
        <dbReference type="SAM" id="Coils"/>
    </source>
</evidence>
<keyword evidence="1" id="KW-0175">Coiled coil</keyword>
<dbReference type="Proteomes" id="UP001338125">
    <property type="component" value="Unassembled WGS sequence"/>
</dbReference>
<proteinExistence type="predicted"/>
<organism evidence="3 4">
    <name type="scientific">Cladobotryum mycophilum</name>
    <dbReference type="NCBI Taxonomy" id="491253"/>
    <lineage>
        <taxon>Eukaryota</taxon>
        <taxon>Fungi</taxon>
        <taxon>Dikarya</taxon>
        <taxon>Ascomycota</taxon>
        <taxon>Pezizomycotina</taxon>
        <taxon>Sordariomycetes</taxon>
        <taxon>Hypocreomycetidae</taxon>
        <taxon>Hypocreales</taxon>
        <taxon>Hypocreaceae</taxon>
        <taxon>Cladobotryum</taxon>
    </lineage>
</organism>
<accession>A0ABR0T4R0</accession>
<sequence length="518" mass="59633">MSAILYAREFNAFTDADVDECLVKHRRDRAGPLPDIPEPIDLDQVNARLLKVAAAREASDTWESDKRGSPLSPCRGYDPFRKLASNASSEAPPIADGGRPWYTIELLDSVSKNPDGYGELLAYWRGIPEARKGAWQIFSYQRFRWSKFRTWQKEMREDCKDEFARYQRWTDAELLRNSFKHPVTLREDPKEQDELTTWIEYYVYELSEYEKWSNYKRRQKWFDRKILFAADYKEKGLRDELKRAKRAVQLAKHAYEQEQSSSSRSDAQKTLEIATASLESIAQEKESYTQKCDLISKFMRETNDFRWCKEYGSNHEILLKWILDQIPLIEAERKERGVAGGNLDDGLGDTKATTTGQAAEDESEKNLDLEKQEDEEMDSKSTSSPISSVKQPSKRKPEEDVPAGGKSDEDQADNRPRKRPKTGDKNTKPKVDKSAHSALPTKQKEKRARDQVPLRRSARIAALRAKALSPAARDSQREIREVSESNVGAKPREKRKAEFDDREESSATSKLASKKQRC</sequence>